<dbReference type="Gene3D" id="3.30.565.10">
    <property type="entry name" value="Histidine kinase-like ATPase, C-terminal domain"/>
    <property type="match status" value="1"/>
</dbReference>
<evidence type="ECO:0000259" key="9">
    <source>
        <dbReference type="PROSITE" id="PS50109"/>
    </source>
</evidence>
<protein>
    <recommendedName>
        <fullName evidence="2">histidine kinase</fullName>
        <ecNumber evidence="2">2.7.13.3</ecNumber>
    </recommendedName>
</protein>
<evidence type="ECO:0000256" key="6">
    <source>
        <dbReference type="ARBA" id="ARBA00022801"/>
    </source>
</evidence>
<feature type="domain" description="PAC" evidence="12">
    <location>
        <begin position="347"/>
        <end position="401"/>
    </location>
</feature>
<dbReference type="SUPFAM" id="SSF47384">
    <property type="entry name" value="Homodimeric domain of signal transducing histidine kinase"/>
    <property type="match status" value="1"/>
</dbReference>
<dbReference type="EMBL" id="BBMS01000061">
    <property type="protein sequence ID" value="GAL29296.1"/>
    <property type="molecule type" value="Genomic_DNA"/>
</dbReference>
<gene>
    <name evidence="13" type="ORF">JCM19239_3493</name>
</gene>
<proteinExistence type="predicted"/>
<dbReference type="InterPro" id="IPR036890">
    <property type="entry name" value="HATPase_C_sf"/>
</dbReference>
<dbReference type="PROSITE" id="PS50113">
    <property type="entry name" value="PAC"/>
    <property type="match status" value="1"/>
</dbReference>
<evidence type="ECO:0000256" key="7">
    <source>
        <dbReference type="PROSITE-ProRule" id="PRU00169"/>
    </source>
</evidence>
<keyword evidence="4" id="KW-0808">Transferase</keyword>
<sequence>MSHRILSRRRVEALYQLAIVLSAIWLIISVANSRVSDAYQKSYLNLSHNITRSLEDIYSFEYNSNKTYDTFSNELVDIELKANHLYDNLTLNQKSYVDWLSPIPNEAVLFGRHIKNEILGFTQRLERLLSAKVSFEYSTNTLQELKGELLSTTLSEQNKLRIYQYFDNRIGRQDLPSDIKTHNVVMAIDSYIKLNNRVGGEIDQDKQALLNSEIHTLLNDVNTYWLHRSSSEQRNVIISGVLLFLFLAGYIYWRQWIQQYREAKLNRELFTKEKERSHLALVVEHASDAIIITDKSGHISWANPAFERLSGFQLDEVIGQKPGSFLQGEETSKEEVQRISASLREGKAVQSELINYHKNGTPYWIDIAITPIKTLSNQVEQFIAVERDSSERKRLESDLRLAVESADASNRAKSTFLATMSHELRTPLNGILGMAQILESSVTQEQHKQQLHILLESGNHLLSLLNDILDISKIEEGKLELESIDFAVEELCSPIVSTYSSICREKGIGFELDNRLDKGKSYRGDKSRIRQVIFNLLGNAVKFTASGHIKVTLTGKTKTDHSEQLTISVEDTGVGIPKERLKSIFDPFTQAEASTTRKFGGTGLGLAIVKKLANIMGGDATVTSTIGKGSTFTVSFKLEHAEPVQAEEKTNVSLDDQALAQSLKILLVEDNKVNALVAKTFCKKQGHDVEVAENGQVAVDKVKENSYDLIIMDNHMPVMDGIEATRIIREELKSDTVIFGCTADVFKEAHDNFVAAGANHILTKPLQKESFIDALQRYRHLLVMPPKTESNSSVVELIRHDLTQSDLPTATEAELRMESIQDGNPITYEQVAEFKQIGEEHLNRVISNYSAKDTKLLNETLEIILQQCRTIALHRVVDKVEQLQSTLKLDQLPALEEVQSLINLVEVNIHEAIRILDKNVQQTDKAGLKSSNIST</sequence>
<dbReference type="InterPro" id="IPR001789">
    <property type="entry name" value="Sig_transdc_resp-reg_receiver"/>
</dbReference>
<dbReference type="SUPFAM" id="SSF55785">
    <property type="entry name" value="PYP-like sensor domain (PAS domain)"/>
    <property type="match status" value="1"/>
</dbReference>
<feature type="domain" description="Histidine kinase" evidence="9">
    <location>
        <begin position="419"/>
        <end position="640"/>
    </location>
</feature>
<dbReference type="InterPro" id="IPR035965">
    <property type="entry name" value="PAS-like_dom_sf"/>
</dbReference>
<dbReference type="SMART" id="SM00388">
    <property type="entry name" value="HisKA"/>
    <property type="match status" value="1"/>
</dbReference>
<feature type="domain" description="PAS" evidence="11">
    <location>
        <begin position="275"/>
        <end position="346"/>
    </location>
</feature>
<evidence type="ECO:0000256" key="5">
    <source>
        <dbReference type="ARBA" id="ARBA00022777"/>
    </source>
</evidence>
<dbReference type="PROSITE" id="PS50110">
    <property type="entry name" value="RESPONSE_REGULATORY"/>
    <property type="match status" value="1"/>
</dbReference>
<dbReference type="InterPro" id="IPR001610">
    <property type="entry name" value="PAC"/>
</dbReference>
<name>A0ABQ0JKM2_9VIBR</name>
<evidence type="ECO:0000313" key="14">
    <source>
        <dbReference type="Proteomes" id="UP000029223"/>
    </source>
</evidence>
<dbReference type="InterPro" id="IPR003661">
    <property type="entry name" value="HisK_dim/P_dom"/>
</dbReference>
<evidence type="ECO:0000259" key="10">
    <source>
        <dbReference type="PROSITE" id="PS50110"/>
    </source>
</evidence>
<reference evidence="14" key="1">
    <citation type="submission" date="2014-09" db="EMBL/GenBank/DDBJ databases">
        <title>Vibrio variabilis JCM 19239. (C206) whole genome shotgun sequence.</title>
        <authorList>
            <person name="Sawabe T."/>
            <person name="Meirelles P."/>
            <person name="Nakanishi M."/>
            <person name="Sayaka M."/>
            <person name="Hattori M."/>
            <person name="Ohkuma M."/>
        </authorList>
    </citation>
    <scope>NUCLEOTIDE SEQUENCE [LARGE SCALE GENOMIC DNA]</scope>
    <source>
        <strain evidence="14">JCM 19239</strain>
    </source>
</reference>
<dbReference type="InterPro" id="IPR000700">
    <property type="entry name" value="PAS-assoc_C"/>
</dbReference>
<dbReference type="SMART" id="SM00387">
    <property type="entry name" value="HATPase_c"/>
    <property type="match status" value="1"/>
</dbReference>
<dbReference type="PROSITE" id="PS50112">
    <property type="entry name" value="PAS"/>
    <property type="match status" value="1"/>
</dbReference>
<keyword evidence="14" id="KW-1185">Reference proteome</keyword>
<evidence type="ECO:0000256" key="3">
    <source>
        <dbReference type="ARBA" id="ARBA00022553"/>
    </source>
</evidence>
<evidence type="ECO:0000256" key="2">
    <source>
        <dbReference type="ARBA" id="ARBA00012438"/>
    </source>
</evidence>
<dbReference type="SMART" id="SM00091">
    <property type="entry name" value="PAS"/>
    <property type="match status" value="1"/>
</dbReference>
<dbReference type="Pfam" id="PF13426">
    <property type="entry name" value="PAS_9"/>
    <property type="match status" value="1"/>
</dbReference>
<dbReference type="PANTHER" id="PTHR43047:SF78">
    <property type="entry name" value="SENSORY_REGULATORY PROTEIN RPFC"/>
    <property type="match status" value="1"/>
</dbReference>
<dbReference type="InterPro" id="IPR036097">
    <property type="entry name" value="HisK_dim/P_sf"/>
</dbReference>
<dbReference type="InterPro" id="IPR003594">
    <property type="entry name" value="HATPase_dom"/>
</dbReference>
<keyword evidence="8" id="KW-1133">Transmembrane helix</keyword>
<evidence type="ECO:0000256" key="4">
    <source>
        <dbReference type="ARBA" id="ARBA00022679"/>
    </source>
</evidence>
<comment type="caution">
    <text evidence="13">The sequence shown here is derived from an EMBL/GenBank/DDBJ whole genome shotgun (WGS) entry which is preliminary data.</text>
</comment>
<evidence type="ECO:0000259" key="12">
    <source>
        <dbReference type="PROSITE" id="PS50113"/>
    </source>
</evidence>
<dbReference type="PRINTS" id="PR00344">
    <property type="entry name" value="BCTRLSENSOR"/>
</dbReference>
<reference evidence="14" key="2">
    <citation type="submission" date="2014-09" db="EMBL/GenBank/DDBJ databases">
        <authorList>
            <consortium name="NBRP consortium"/>
            <person name="Sawabe T."/>
            <person name="Meirelles P."/>
            <person name="Nakanishi M."/>
            <person name="Sayaka M."/>
            <person name="Hattori M."/>
            <person name="Ohkuma M."/>
        </authorList>
    </citation>
    <scope>NUCLEOTIDE SEQUENCE [LARGE SCALE GENOMIC DNA]</scope>
    <source>
        <strain evidence="14">JCM 19239</strain>
    </source>
</reference>
<dbReference type="CDD" id="cd00082">
    <property type="entry name" value="HisKA"/>
    <property type="match status" value="1"/>
</dbReference>
<evidence type="ECO:0000259" key="11">
    <source>
        <dbReference type="PROSITE" id="PS50112"/>
    </source>
</evidence>
<dbReference type="PROSITE" id="PS50109">
    <property type="entry name" value="HIS_KIN"/>
    <property type="match status" value="1"/>
</dbReference>
<feature type="modified residue" description="4-aspartylphosphate" evidence="7">
    <location>
        <position position="713"/>
    </location>
</feature>
<evidence type="ECO:0000256" key="1">
    <source>
        <dbReference type="ARBA" id="ARBA00000085"/>
    </source>
</evidence>
<evidence type="ECO:0000313" key="13">
    <source>
        <dbReference type="EMBL" id="GAL29296.1"/>
    </source>
</evidence>
<dbReference type="InterPro" id="IPR004358">
    <property type="entry name" value="Sig_transdc_His_kin-like_C"/>
</dbReference>
<evidence type="ECO:0000256" key="8">
    <source>
        <dbReference type="SAM" id="Phobius"/>
    </source>
</evidence>
<feature type="transmembrane region" description="Helical" evidence="8">
    <location>
        <begin position="13"/>
        <end position="31"/>
    </location>
</feature>
<dbReference type="Gene3D" id="3.40.50.2300">
    <property type="match status" value="1"/>
</dbReference>
<dbReference type="SUPFAM" id="SSF52172">
    <property type="entry name" value="CheY-like"/>
    <property type="match status" value="1"/>
</dbReference>
<dbReference type="SMART" id="SM00448">
    <property type="entry name" value="REC"/>
    <property type="match status" value="1"/>
</dbReference>
<dbReference type="NCBIfam" id="TIGR00229">
    <property type="entry name" value="sensory_box"/>
    <property type="match status" value="1"/>
</dbReference>
<dbReference type="Pfam" id="PF00072">
    <property type="entry name" value="Response_reg"/>
    <property type="match status" value="1"/>
</dbReference>
<dbReference type="SUPFAM" id="SSF55874">
    <property type="entry name" value="ATPase domain of HSP90 chaperone/DNA topoisomerase II/histidine kinase"/>
    <property type="match status" value="1"/>
</dbReference>
<dbReference type="CDD" id="cd17546">
    <property type="entry name" value="REC_hyHK_CKI1_RcsC-like"/>
    <property type="match status" value="1"/>
</dbReference>
<feature type="domain" description="Response regulatory" evidence="10">
    <location>
        <begin position="664"/>
        <end position="779"/>
    </location>
</feature>
<dbReference type="Gene3D" id="1.10.287.130">
    <property type="match status" value="1"/>
</dbReference>
<dbReference type="SMART" id="SM00086">
    <property type="entry name" value="PAC"/>
    <property type="match status" value="1"/>
</dbReference>
<keyword evidence="6" id="KW-0378">Hydrolase</keyword>
<dbReference type="Pfam" id="PF02518">
    <property type="entry name" value="HATPase_c"/>
    <property type="match status" value="1"/>
</dbReference>
<dbReference type="InterPro" id="IPR011006">
    <property type="entry name" value="CheY-like_superfamily"/>
</dbReference>
<dbReference type="PANTHER" id="PTHR43047">
    <property type="entry name" value="TWO-COMPONENT HISTIDINE PROTEIN KINASE"/>
    <property type="match status" value="1"/>
</dbReference>
<keyword evidence="3 7" id="KW-0597">Phosphoprotein</keyword>
<feature type="transmembrane region" description="Helical" evidence="8">
    <location>
        <begin position="236"/>
        <end position="253"/>
    </location>
</feature>
<accession>A0ABQ0JKM2</accession>
<keyword evidence="5 13" id="KW-0418">Kinase</keyword>
<dbReference type="InterPro" id="IPR000014">
    <property type="entry name" value="PAS"/>
</dbReference>
<dbReference type="InterPro" id="IPR005467">
    <property type="entry name" value="His_kinase_dom"/>
</dbReference>
<organism evidence="13 14">
    <name type="scientific">Vibrio variabilis</name>
    <dbReference type="NCBI Taxonomy" id="990271"/>
    <lineage>
        <taxon>Bacteria</taxon>
        <taxon>Pseudomonadati</taxon>
        <taxon>Pseudomonadota</taxon>
        <taxon>Gammaproteobacteria</taxon>
        <taxon>Vibrionales</taxon>
        <taxon>Vibrionaceae</taxon>
        <taxon>Vibrio</taxon>
    </lineage>
</organism>
<comment type="catalytic activity">
    <reaction evidence="1">
        <text>ATP + protein L-histidine = ADP + protein N-phospho-L-histidine.</text>
        <dbReference type="EC" id="2.7.13.3"/>
    </reaction>
</comment>
<dbReference type="Pfam" id="PF00512">
    <property type="entry name" value="HisKA"/>
    <property type="match status" value="1"/>
</dbReference>
<dbReference type="Proteomes" id="UP000029223">
    <property type="component" value="Unassembled WGS sequence"/>
</dbReference>
<dbReference type="GO" id="GO:0016301">
    <property type="term" value="F:kinase activity"/>
    <property type="evidence" value="ECO:0007669"/>
    <property type="project" value="UniProtKB-KW"/>
</dbReference>
<dbReference type="Gene3D" id="3.30.450.20">
    <property type="entry name" value="PAS domain"/>
    <property type="match status" value="1"/>
</dbReference>
<dbReference type="EC" id="2.7.13.3" evidence="2"/>
<keyword evidence="8" id="KW-0812">Transmembrane</keyword>
<keyword evidence="8" id="KW-0472">Membrane</keyword>
<dbReference type="CDD" id="cd00130">
    <property type="entry name" value="PAS"/>
    <property type="match status" value="1"/>
</dbReference>
<dbReference type="CDD" id="cd16922">
    <property type="entry name" value="HATPase_EvgS-ArcB-TorS-like"/>
    <property type="match status" value="1"/>
</dbReference>